<dbReference type="PROSITE" id="PS50112">
    <property type="entry name" value="PAS"/>
    <property type="match status" value="1"/>
</dbReference>
<proteinExistence type="predicted"/>
<dbReference type="InterPro" id="IPR035965">
    <property type="entry name" value="PAS-like_dom_sf"/>
</dbReference>
<dbReference type="PROSITE" id="PS50883">
    <property type="entry name" value="EAL"/>
    <property type="match status" value="1"/>
</dbReference>
<evidence type="ECO:0000259" key="6">
    <source>
        <dbReference type="PROSITE" id="PS50883"/>
    </source>
</evidence>
<keyword evidence="3" id="KW-0175">Coiled coil</keyword>
<dbReference type="SUPFAM" id="SSF55073">
    <property type="entry name" value="Nucleotide cyclase"/>
    <property type="match status" value="1"/>
</dbReference>
<feature type="domain" description="GGDEF" evidence="7">
    <location>
        <begin position="247"/>
        <end position="385"/>
    </location>
</feature>
<dbReference type="InterPro" id="IPR000014">
    <property type="entry name" value="PAS"/>
</dbReference>
<dbReference type="PANTHER" id="PTHR44757">
    <property type="entry name" value="DIGUANYLATE CYCLASE DGCP"/>
    <property type="match status" value="1"/>
</dbReference>
<evidence type="ECO:0000256" key="3">
    <source>
        <dbReference type="SAM" id="Coils"/>
    </source>
</evidence>
<dbReference type="InterPro" id="IPR035919">
    <property type="entry name" value="EAL_sf"/>
</dbReference>
<dbReference type="Gene3D" id="3.30.450.20">
    <property type="entry name" value="PAS domain"/>
    <property type="match status" value="1"/>
</dbReference>
<dbReference type="SMART" id="SM00091">
    <property type="entry name" value="PAS"/>
    <property type="match status" value="1"/>
</dbReference>
<dbReference type="SMART" id="SM00052">
    <property type="entry name" value="EAL"/>
    <property type="match status" value="1"/>
</dbReference>
<dbReference type="PROSITE" id="PS50113">
    <property type="entry name" value="PAC"/>
    <property type="match status" value="1"/>
</dbReference>
<dbReference type="SUPFAM" id="SSF55785">
    <property type="entry name" value="PYP-like sensor domain (PAS domain)"/>
    <property type="match status" value="1"/>
</dbReference>
<name>A1SS99_PSYIN</name>
<dbReference type="InterPro" id="IPR043128">
    <property type="entry name" value="Rev_trsase/Diguanyl_cyclase"/>
</dbReference>
<reference evidence="8 9" key="1">
    <citation type="submission" date="2007-01" db="EMBL/GenBank/DDBJ databases">
        <title>Complete sequence of Psychromonas ingrahamii 37.</title>
        <authorList>
            <consortium name="US DOE Joint Genome Institute"/>
            <person name="Copeland A."/>
            <person name="Lucas S."/>
            <person name="Lapidus A."/>
            <person name="Barry K."/>
            <person name="Detter J.C."/>
            <person name="Glavina del Rio T."/>
            <person name="Hammon N."/>
            <person name="Israni S."/>
            <person name="Dalin E."/>
            <person name="Tice H."/>
            <person name="Pitluck S."/>
            <person name="Thompson L.S."/>
            <person name="Brettin T."/>
            <person name="Bruce D."/>
            <person name="Han C."/>
            <person name="Tapia R."/>
            <person name="Schmutz J."/>
            <person name="Larimer F."/>
            <person name="Land M."/>
            <person name="Hauser L."/>
            <person name="Kyrpides N."/>
            <person name="Ivanova N."/>
            <person name="Staley J."/>
            <person name="Richardson P."/>
        </authorList>
    </citation>
    <scope>NUCLEOTIDE SEQUENCE [LARGE SCALE GENOMIC DNA]</scope>
    <source>
        <strain evidence="8 9">37</strain>
    </source>
</reference>
<dbReference type="SMART" id="SM00267">
    <property type="entry name" value="GGDEF"/>
    <property type="match status" value="1"/>
</dbReference>
<evidence type="ECO:0000259" key="4">
    <source>
        <dbReference type="PROSITE" id="PS50112"/>
    </source>
</evidence>
<dbReference type="CDD" id="cd01948">
    <property type="entry name" value="EAL"/>
    <property type="match status" value="1"/>
</dbReference>
<dbReference type="Proteomes" id="UP000000639">
    <property type="component" value="Chromosome"/>
</dbReference>
<dbReference type="Pfam" id="PF13426">
    <property type="entry name" value="PAS_9"/>
    <property type="match status" value="1"/>
</dbReference>
<protein>
    <recommendedName>
        <fullName evidence="1">cyclic-guanylate-specific phosphodiesterase</fullName>
        <ecNumber evidence="1">3.1.4.52</ecNumber>
    </recommendedName>
</protein>
<dbReference type="FunFam" id="3.20.20.450:FF:000001">
    <property type="entry name" value="Cyclic di-GMP phosphodiesterase yahA"/>
    <property type="match status" value="1"/>
</dbReference>
<dbReference type="InterPro" id="IPR001610">
    <property type="entry name" value="PAC"/>
</dbReference>
<keyword evidence="2" id="KW-0973">c-di-GMP</keyword>
<feature type="domain" description="PAC" evidence="5">
    <location>
        <begin position="161"/>
        <end position="215"/>
    </location>
</feature>
<dbReference type="EC" id="3.1.4.52" evidence="1"/>
<evidence type="ECO:0000256" key="1">
    <source>
        <dbReference type="ARBA" id="ARBA00012282"/>
    </source>
</evidence>
<feature type="domain" description="PAS" evidence="4">
    <location>
        <begin position="105"/>
        <end position="135"/>
    </location>
</feature>
<dbReference type="InterPro" id="IPR001633">
    <property type="entry name" value="EAL_dom"/>
</dbReference>
<dbReference type="CDD" id="cd00130">
    <property type="entry name" value="PAS"/>
    <property type="match status" value="1"/>
</dbReference>
<organism evidence="8 9">
    <name type="scientific">Psychromonas ingrahamii (strain DSM 17664 / CCUG 51855 / 37)</name>
    <dbReference type="NCBI Taxonomy" id="357804"/>
    <lineage>
        <taxon>Bacteria</taxon>
        <taxon>Pseudomonadati</taxon>
        <taxon>Pseudomonadota</taxon>
        <taxon>Gammaproteobacteria</taxon>
        <taxon>Alteromonadales</taxon>
        <taxon>Psychromonadaceae</taxon>
        <taxon>Psychromonas</taxon>
    </lineage>
</organism>
<dbReference type="Gene3D" id="3.20.20.450">
    <property type="entry name" value="EAL domain"/>
    <property type="match status" value="1"/>
</dbReference>
<feature type="domain" description="EAL" evidence="6">
    <location>
        <begin position="394"/>
        <end position="647"/>
    </location>
</feature>
<accession>A1SS99</accession>
<evidence type="ECO:0000313" key="8">
    <source>
        <dbReference type="EMBL" id="ABM02364.1"/>
    </source>
</evidence>
<dbReference type="CDD" id="cd01949">
    <property type="entry name" value="GGDEF"/>
    <property type="match status" value="1"/>
</dbReference>
<gene>
    <name evidence="8" type="ordered locus">Ping_0509</name>
</gene>
<dbReference type="InterPro" id="IPR000700">
    <property type="entry name" value="PAS-assoc_C"/>
</dbReference>
<dbReference type="SMART" id="SM00086">
    <property type="entry name" value="PAC"/>
    <property type="match status" value="1"/>
</dbReference>
<dbReference type="HOGENOM" id="CLU_000445_70_20_6"/>
<evidence type="ECO:0000313" key="9">
    <source>
        <dbReference type="Proteomes" id="UP000000639"/>
    </source>
</evidence>
<evidence type="ECO:0000259" key="5">
    <source>
        <dbReference type="PROSITE" id="PS50113"/>
    </source>
</evidence>
<dbReference type="Gene3D" id="3.30.70.270">
    <property type="match status" value="1"/>
</dbReference>
<dbReference type="PROSITE" id="PS50887">
    <property type="entry name" value="GGDEF"/>
    <property type="match status" value="1"/>
</dbReference>
<sequence>MIVVFLKLRTSCNIAFKNITTLVSATVKIKERFNILNLDANEKLLFQSEEKEKLAAELIIAEEEKEKLAAELVIAKEEKEKLAAELVIALEFRIAATAFESQEGMFITDANNRILRVNKAYIRISGYSAEEVIGQKPKLFSSGRQEKVFYKAMWDSINSTDAWEGEIWNSRKNGDIYPGHMTITAVKDTNGMVSNYVAMIIDITLDKAASEEINNLAYFDPLTKLPNRRLLLDELNLALTINARTHQYGALLFIDLDHLKTLNNTRGHDVGNLLLKQVTTRLTESVREGDTIARLGCNEFVVVLENLSPQAIKATAQTKQMAKKILFTLTQPYSLNAIKYHCTLSIGATIFNGHELGSEELLKQADIAMYQSKDAGRNSLCFFNQTMLEAITIRAEMENELHKAIKQNQFQLYYQIQVNGSGQALGAEALIRWQHPERGQISPFNFIPLAEETGLILPIGQWVLDTACAQLKKWQQNPLTQDLVLAVNVSAKQFHQEDFIEQVKTTLQRHQIIPDRLKLELTESMLVENISDIIIKMNTLRKIGILFSLDDFGTGYSSLQYLKRLPINQLKIDQSFVRDLITDAHDRIIVRTIIAMSHSLGIDVIAEGVETVEEKQFLLNKGCTHYQGYLFSKPVPIDEFEALLKSG</sequence>
<evidence type="ECO:0000256" key="2">
    <source>
        <dbReference type="ARBA" id="ARBA00022636"/>
    </source>
</evidence>
<evidence type="ECO:0000259" key="7">
    <source>
        <dbReference type="PROSITE" id="PS50887"/>
    </source>
</evidence>
<dbReference type="Pfam" id="PF00563">
    <property type="entry name" value="EAL"/>
    <property type="match status" value="1"/>
</dbReference>
<dbReference type="STRING" id="357804.Ping_0509"/>
<dbReference type="NCBIfam" id="TIGR00254">
    <property type="entry name" value="GGDEF"/>
    <property type="match status" value="1"/>
</dbReference>
<dbReference type="EMBL" id="CP000510">
    <property type="protein sequence ID" value="ABM02364.1"/>
    <property type="molecule type" value="Genomic_DNA"/>
</dbReference>
<dbReference type="KEGG" id="pin:Ping_0509"/>
<dbReference type="PANTHER" id="PTHR44757:SF2">
    <property type="entry name" value="BIOFILM ARCHITECTURE MAINTENANCE PROTEIN MBAA"/>
    <property type="match status" value="1"/>
</dbReference>
<dbReference type="GO" id="GO:0071111">
    <property type="term" value="F:cyclic-guanylate-specific phosphodiesterase activity"/>
    <property type="evidence" value="ECO:0007669"/>
    <property type="project" value="UniProtKB-EC"/>
</dbReference>
<dbReference type="SUPFAM" id="SSF141868">
    <property type="entry name" value="EAL domain-like"/>
    <property type="match status" value="1"/>
</dbReference>
<dbReference type="InterPro" id="IPR000160">
    <property type="entry name" value="GGDEF_dom"/>
</dbReference>
<dbReference type="Pfam" id="PF00990">
    <property type="entry name" value="GGDEF"/>
    <property type="match status" value="1"/>
</dbReference>
<feature type="coiled-coil region" evidence="3">
    <location>
        <begin position="44"/>
        <end position="85"/>
    </location>
</feature>
<keyword evidence="9" id="KW-1185">Reference proteome</keyword>
<dbReference type="NCBIfam" id="TIGR00229">
    <property type="entry name" value="sensory_box"/>
    <property type="match status" value="1"/>
</dbReference>
<dbReference type="eggNOG" id="COG5001">
    <property type="taxonomic scope" value="Bacteria"/>
</dbReference>
<dbReference type="AlphaFoldDB" id="A1SS99"/>
<dbReference type="InterPro" id="IPR052155">
    <property type="entry name" value="Biofilm_reg_signaling"/>
</dbReference>
<dbReference type="InterPro" id="IPR029787">
    <property type="entry name" value="Nucleotide_cyclase"/>
</dbReference>